<dbReference type="EMBL" id="MTKP01000213">
    <property type="protein sequence ID" value="RWX47578.1"/>
    <property type="molecule type" value="Genomic_DNA"/>
</dbReference>
<evidence type="ECO:0000313" key="1">
    <source>
        <dbReference type="EMBL" id="RWX47578.1"/>
    </source>
</evidence>
<dbReference type="Proteomes" id="UP000288086">
    <property type="component" value="Unassembled WGS sequence"/>
</dbReference>
<keyword evidence="2" id="KW-1185">Reference proteome</keyword>
<protein>
    <submittedName>
        <fullName evidence="1">Ribosomal protein L11 methyltransferase (PrmA)</fullName>
    </submittedName>
</protein>
<gene>
    <name evidence="1" type="ORF">VT98_12134</name>
</gene>
<reference evidence="1 2" key="1">
    <citation type="submission" date="2017-01" db="EMBL/GenBank/DDBJ databases">
        <title>The cable genome- insights into the physiology and evolution of filamentous bacteria capable of sulfide oxidation via long distance electron transfer.</title>
        <authorList>
            <person name="Schreiber L."/>
            <person name="Bjerg J.T."/>
            <person name="Boggild A."/>
            <person name="Van De Vossenberg J."/>
            <person name="Meysman F."/>
            <person name="Nielsen L.P."/>
            <person name="Schramm A."/>
            <person name="Kjeldsen K.U."/>
        </authorList>
    </citation>
    <scope>NUCLEOTIDE SEQUENCE [LARGE SCALE GENOMIC DNA]</scope>
    <source>
        <strain evidence="1">A1</strain>
    </source>
</reference>
<keyword evidence="1" id="KW-0808">Transferase</keyword>
<dbReference type="AlphaFoldDB" id="A0A444J308"/>
<sequence>MDPGMAFGTGQHASTKLALGLISSCFDSRGERKYWMSGQGQVSWLWGQLSP</sequence>
<evidence type="ECO:0000313" key="2">
    <source>
        <dbReference type="Proteomes" id="UP000288086"/>
    </source>
</evidence>
<organism evidence="1 2">
    <name type="scientific">Candidatus Electrothrix communis</name>
    <dbReference type="NCBI Taxonomy" id="1859133"/>
    <lineage>
        <taxon>Bacteria</taxon>
        <taxon>Pseudomonadati</taxon>
        <taxon>Thermodesulfobacteriota</taxon>
        <taxon>Desulfobulbia</taxon>
        <taxon>Desulfobulbales</taxon>
        <taxon>Desulfobulbaceae</taxon>
        <taxon>Candidatus Electrothrix</taxon>
    </lineage>
</organism>
<feature type="non-terminal residue" evidence="1">
    <location>
        <position position="51"/>
    </location>
</feature>
<dbReference type="GO" id="GO:0032259">
    <property type="term" value="P:methylation"/>
    <property type="evidence" value="ECO:0007669"/>
    <property type="project" value="UniProtKB-KW"/>
</dbReference>
<dbReference type="GO" id="GO:0008168">
    <property type="term" value="F:methyltransferase activity"/>
    <property type="evidence" value="ECO:0007669"/>
    <property type="project" value="UniProtKB-KW"/>
</dbReference>
<proteinExistence type="predicted"/>
<comment type="caution">
    <text evidence="1">The sequence shown here is derived from an EMBL/GenBank/DDBJ whole genome shotgun (WGS) entry which is preliminary data.</text>
</comment>
<keyword evidence="1" id="KW-0489">Methyltransferase</keyword>
<keyword evidence="1" id="KW-0689">Ribosomal protein</keyword>
<name>A0A444J308_9BACT</name>
<keyword evidence="1" id="KW-0687">Ribonucleoprotein</keyword>
<dbReference type="Pfam" id="PF06325">
    <property type="entry name" value="PrmA"/>
    <property type="match status" value="1"/>
</dbReference>
<dbReference type="GO" id="GO:0005840">
    <property type="term" value="C:ribosome"/>
    <property type="evidence" value="ECO:0007669"/>
    <property type="project" value="UniProtKB-KW"/>
</dbReference>
<accession>A0A444J308</accession>